<evidence type="ECO:0000256" key="6">
    <source>
        <dbReference type="ARBA" id="ARBA00022833"/>
    </source>
</evidence>
<dbReference type="Proteomes" id="UP000225706">
    <property type="component" value="Unassembled WGS sequence"/>
</dbReference>
<reference evidence="12" key="1">
    <citation type="journal article" date="2017" name="bioRxiv">
        <title>Comparative analysis of the genomes of Stylophora pistillata and Acropora digitifera provides evidence for extensive differences between species of corals.</title>
        <authorList>
            <person name="Voolstra C.R."/>
            <person name="Li Y."/>
            <person name="Liew Y.J."/>
            <person name="Baumgarten S."/>
            <person name="Zoccola D."/>
            <person name="Flot J.-F."/>
            <person name="Tambutte S."/>
            <person name="Allemand D."/>
            <person name="Aranda M."/>
        </authorList>
    </citation>
    <scope>NUCLEOTIDE SEQUENCE [LARGE SCALE GENOMIC DNA]</scope>
</reference>
<dbReference type="GO" id="GO:0005737">
    <property type="term" value="C:cytoplasm"/>
    <property type="evidence" value="ECO:0007669"/>
    <property type="project" value="UniProtKB-SubCell"/>
</dbReference>
<evidence type="ECO:0000256" key="2">
    <source>
        <dbReference type="ARBA" id="ARBA00022490"/>
    </source>
</evidence>
<proteinExistence type="predicted"/>
<keyword evidence="4" id="KW-0677">Repeat</keyword>
<evidence type="ECO:0000256" key="1">
    <source>
        <dbReference type="ARBA" id="ARBA00004496"/>
    </source>
</evidence>
<name>A0A2B4RG35_STYPI</name>
<keyword evidence="12" id="KW-1185">Reference proteome</keyword>
<dbReference type="OrthoDB" id="5945397at2759"/>
<dbReference type="SMART" id="SM00061">
    <property type="entry name" value="MATH"/>
    <property type="match status" value="1"/>
</dbReference>
<dbReference type="PROSITE" id="PS50145">
    <property type="entry name" value="ZF_TRAF"/>
    <property type="match status" value="1"/>
</dbReference>
<dbReference type="InterPro" id="IPR002083">
    <property type="entry name" value="MATH/TRAF_dom"/>
</dbReference>
<evidence type="ECO:0000256" key="7">
    <source>
        <dbReference type="PROSITE-ProRule" id="PRU00207"/>
    </source>
</evidence>
<evidence type="ECO:0000259" key="10">
    <source>
        <dbReference type="PROSITE" id="PS50145"/>
    </source>
</evidence>
<dbReference type="Pfam" id="PF02176">
    <property type="entry name" value="zf-TRAF"/>
    <property type="match status" value="1"/>
</dbReference>
<evidence type="ECO:0000256" key="5">
    <source>
        <dbReference type="ARBA" id="ARBA00022771"/>
    </source>
</evidence>
<dbReference type="PANTHER" id="PTHR10131">
    <property type="entry name" value="TNF RECEPTOR ASSOCIATED FACTOR"/>
    <property type="match status" value="1"/>
</dbReference>
<dbReference type="Pfam" id="PF22486">
    <property type="entry name" value="MATH_2"/>
    <property type="match status" value="1"/>
</dbReference>
<dbReference type="SUPFAM" id="SSF49599">
    <property type="entry name" value="TRAF domain-like"/>
    <property type="match status" value="2"/>
</dbReference>
<evidence type="ECO:0000256" key="8">
    <source>
        <dbReference type="SAM" id="Coils"/>
    </source>
</evidence>
<dbReference type="PANTHER" id="PTHR10131:SF148">
    <property type="entry name" value="TNF RECEPTOR-ASSOCIATED FACTOR"/>
    <property type="match status" value="1"/>
</dbReference>
<accession>A0A2B4RG35</accession>
<keyword evidence="11" id="KW-0675">Receptor</keyword>
<dbReference type="AlphaFoldDB" id="A0A2B4RG35"/>
<dbReference type="PROSITE" id="PS50144">
    <property type="entry name" value="MATH"/>
    <property type="match status" value="1"/>
</dbReference>
<gene>
    <name evidence="11" type="primary">Traf4</name>
    <name evidence="11" type="ORF">AWC38_SpisGene19140</name>
</gene>
<comment type="caution">
    <text evidence="11">The sequence shown here is derived from an EMBL/GenBank/DDBJ whole genome shotgun (WGS) entry which is preliminary data.</text>
</comment>
<protein>
    <submittedName>
        <fullName evidence="11">TNF receptor-associated factor 4</fullName>
    </submittedName>
</protein>
<keyword evidence="2" id="KW-0963">Cytoplasm</keyword>
<dbReference type="GO" id="GO:0043122">
    <property type="term" value="P:regulation of canonical NF-kappaB signal transduction"/>
    <property type="evidence" value="ECO:0007669"/>
    <property type="project" value="TreeGrafter"/>
</dbReference>
<dbReference type="Gene3D" id="2.60.210.10">
    <property type="entry name" value="Apoptosis, Tumor Necrosis Factor Receptor Associated Protein 2, Chain A"/>
    <property type="match status" value="1"/>
</dbReference>
<dbReference type="InterPro" id="IPR008974">
    <property type="entry name" value="TRAF-like"/>
</dbReference>
<keyword evidence="3 7" id="KW-0479">Metal-binding</keyword>
<feature type="domain" description="TRAF-type" evidence="10">
    <location>
        <begin position="188"/>
        <end position="244"/>
    </location>
</feature>
<feature type="coiled-coil region" evidence="8">
    <location>
        <begin position="262"/>
        <end position="331"/>
    </location>
</feature>
<dbReference type="EMBL" id="LSMT01000535">
    <property type="protein sequence ID" value="PFX16571.1"/>
    <property type="molecule type" value="Genomic_DNA"/>
</dbReference>
<sequence>MDSFLENVEQWTKREEQRKTEALNKLAYLIVMSQGAPDKSFDTLSDLELHLDVGDNQSSARLPKENLYDCLRRDWAKQFSTITNLKTKKDTANQEDLLFGSCSELCQGWALATEGEEAAGVQWEGFEDEVELLNSIAAHIGLKHPIIYDTFNDIFPDKATERKILSLAIRCPNDSCGWTGELRNKEEHFKQCNKFPVTCPNNCGRSVSRDMVSTHTEDECPRTILSCPFARVGCKQKVQRQEMESHLDSTTRVHLDFTYSKNNNTEDELMDTKTKLIETKAELSKTKAELSKTKAELSKTKAELSKTKVELSETKVELKEAVKQLKLLSVKHTNSFLWRIDGFSEILKRAQTDKDENDICSDPFYTKIGTESYGYKLKVEFYPNGFGNGKNTHLSVSIIVMKGEYDVILPWPFAENVKLTLIDQQENPGQRQNKTKEFVGKDLKSFARPVTDENIGWGFDEFVSREELYARRFIVDDTLFLQVEIKSTSS</sequence>
<feature type="zinc finger region" description="TRAF-type" evidence="7">
    <location>
        <begin position="188"/>
        <end position="244"/>
    </location>
</feature>
<dbReference type="GO" id="GO:0008270">
    <property type="term" value="F:zinc ion binding"/>
    <property type="evidence" value="ECO:0007669"/>
    <property type="project" value="UniProtKB-KW"/>
</dbReference>
<keyword evidence="8" id="KW-0175">Coiled coil</keyword>
<evidence type="ECO:0000259" key="9">
    <source>
        <dbReference type="PROSITE" id="PS50144"/>
    </source>
</evidence>
<evidence type="ECO:0000313" key="12">
    <source>
        <dbReference type="Proteomes" id="UP000225706"/>
    </source>
</evidence>
<dbReference type="Gene3D" id="3.30.40.10">
    <property type="entry name" value="Zinc/RING finger domain, C3HC4 (zinc finger)"/>
    <property type="match status" value="2"/>
</dbReference>
<comment type="subcellular location">
    <subcellularLocation>
        <location evidence="1">Cytoplasm</location>
    </subcellularLocation>
</comment>
<evidence type="ECO:0000256" key="3">
    <source>
        <dbReference type="ARBA" id="ARBA00022723"/>
    </source>
</evidence>
<keyword evidence="6 7" id="KW-0862">Zinc</keyword>
<dbReference type="InterPro" id="IPR013083">
    <property type="entry name" value="Znf_RING/FYVE/PHD"/>
</dbReference>
<evidence type="ECO:0000256" key="4">
    <source>
        <dbReference type="ARBA" id="ARBA00022737"/>
    </source>
</evidence>
<dbReference type="InterPro" id="IPR001293">
    <property type="entry name" value="Znf_TRAF"/>
</dbReference>
<dbReference type="STRING" id="50429.A0A2B4RG35"/>
<organism evidence="11 12">
    <name type="scientific">Stylophora pistillata</name>
    <name type="common">Smooth cauliflower coral</name>
    <dbReference type="NCBI Taxonomy" id="50429"/>
    <lineage>
        <taxon>Eukaryota</taxon>
        <taxon>Metazoa</taxon>
        <taxon>Cnidaria</taxon>
        <taxon>Anthozoa</taxon>
        <taxon>Hexacorallia</taxon>
        <taxon>Scleractinia</taxon>
        <taxon>Astrocoeniina</taxon>
        <taxon>Pocilloporidae</taxon>
        <taxon>Stylophora</taxon>
    </lineage>
</organism>
<keyword evidence="5 7" id="KW-0863">Zinc-finger</keyword>
<feature type="domain" description="MATH" evidence="9">
    <location>
        <begin position="333"/>
        <end position="485"/>
    </location>
</feature>
<evidence type="ECO:0000313" key="11">
    <source>
        <dbReference type="EMBL" id="PFX16571.1"/>
    </source>
</evidence>